<gene>
    <name evidence="8" type="ORF">CASFOL_038029</name>
</gene>
<dbReference type="InterPro" id="IPR008271">
    <property type="entry name" value="Ser/Thr_kinase_AS"/>
</dbReference>
<name>A0ABD3BJU3_9LAMI</name>
<dbReference type="PANTHER" id="PTHR46821:SF4">
    <property type="entry name" value="OS08G0275200 PROTEIN"/>
    <property type="match status" value="1"/>
</dbReference>
<evidence type="ECO:0000256" key="4">
    <source>
        <dbReference type="ARBA" id="ARBA00022840"/>
    </source>
</evidence>
<keyword evidence="1" id="KW-0808">Transferase</keyword>
<sequence length="551" mass="62691">MASTQTLPLILYAIATVTCLLFLSAVFYLLYDLWYSKLHKPRTIPFDTESPLNELQKFSFKDLKRATNNFSASNSIGKGGSGVVFRGILTDGKFVAVKLFDSNLLQSEQGFHNELKTLGGIKHCPLIVSLIGFCVEKDNRLLVFEYMPNRSLQHYLFFDRSNNNDVNLCLNWGIRFNIILDVAKALAFLHLQCEPALIHGDVKPSNVLLDSEFRAKLSDFGLSRCKPETPLESPENDEVDLAVSSKDYVTEWIGSRISPNSEIPVRDDEIRTTQEKKSSYNVENLKKHEGNLALELGFEFNGGVVKKIRSKKRKKMHEWWKEENLNEISNNAKRVRAWNKNVPHFGLGKCFGFRRIRGKPRQEGEKGGDQNRNTECSFGLEWLKKQKQHFCSMRSKMWSGDLFHRELSSTMRGTLGYASPEYNGYSYLNEKADIYSLGVLILVIVSGRRPLHVLASPMKLEKANLISWAKSLSYSGNILDLVDERLNDEFNKEQASLCINLALACLQKMPESRPDIGDIVKVLKGKMELPKLPFEFSASPPSVFLSRSRRK</sequence>
<feature type="transmembrane region" description="Helical" evidence="6">
    <location>
        <begin position="6"/>
        <end position="31"/>
    </location>
</feature>
<dbReference type="PANTHER" id="PTHR46821">
    <property type="entry name" value="OS07G0586332 PROTEIN"/>
    <property type="match status" value="1"/>
</dbReference>
<dbReference type="AlphaFoldDB" id="A0ABD3BJU3"/>
<dbReference type="InterPro" id="IPR000719">
    <property type="entry name" value="Prot_kinase_dom"/>
</dbReference>
<keyword evidence="3" id="KW-0418">Kinase</keyword>
<dbReference type="GO" id="GO:0005524">
    <property type="term" value="F:ATP binding"/>
    <property type="evidence" value="ECO:0007669"/>
    <property type="project" value="UniProtKB-UniRule"/>
</dbReference>
<dbReference type="PROSITE" id="PS00108">
    <property type="entry name" value="PROTEIN_KINASE_ST"/>
    <property type="match status" value="1"/>
</dbReference>
<comment type="caution">
    <text evidence="8">The sequence shown here is derived from an EMBL/GenBank/DDBJ whole genome shotgun (WGS) entry which is preliminary data.</text>
</comment>
<keyword evidence="4 5" id="KW-0067">ATP-binding</keyword>
<evidence type="ECO:0000256" key="2">
    <source>
        <dbReference type="ARBA" id="ARBA00022741"/>
    </source>
</evidence>
<dbReference type="SUPFAM" id="SSF56112">
    <property type="entry name" value="Protein kinase-like (PK-like)"/>
    <property type="match status" value="1"/>
</dbReference>
<dbReference type="InterPro" id="IPR011009">
    <property type="entry name" value="Kinase-like_dom_sf"/>
</dbReference>
<dbReference type="Pfam" id="PF00069">
    <property type="entry name" value="Pkinase"/>
    <property type="match status" value="2"/>
</dbReference>
<dbReference type="InterPro" id="IPR017441">
    <property type="entry name" value="Protein_kinase_ATP_BS"/>
</dbReference>
<proteinExistence type="predicted"/>
<evidence type="ECO:0000256" key="1">
    <source>
        <dbReference type="ARBA" id="ARBA00022679"/>
    </source>
</evidence>
<feature type="binding site" evidence="5">
    <location>
        <position position="98"/>
    </location>
    <ligand>
        <name>ATP</name>
        <dbReference type="ChEBI" id="CHEBI:30616"/>
    </ligand>
</feature>
<dbReference type="FunFam" id="3.30.200.20:FF:000162">
    <property type="entry name" value="Adenine nucleotide alpha hydrolase-like domain kinase"/>
    <property type="match status" value="1"/>
</dbReference>
<evidence type="ECO:0000313" key="9">
    <source>
        <dbReference type="Proteomes" id="UP001632038"/>
    </source>
</evidence>
<dbReference type="GO" id="GO:0016301">
    <property type="term" value="F:kinase activity"/>
    <property type="evidence" value="ECO:0007669"/>
    <property type="project" value="UniProtKB-KW"/>
</dbReference>
<evidence type="ECO:0000256" key="3">
    <source>
        <dbReference type="ARBA" id="ARBA00022777"/>
    </source>
</evidence>
<evidence type="ECO:0000259" key="7">
    <source>
        <dbReference type="PROSITE" id="PS50011"/>
    </source>
</evidence>
<dbReference type="PROSITE" id="PS50011">
    <property type="entry name" value="PROTEIN_KINASE_DOM"/>
    <property type="match status" value="1"/>
</dbReference>
<protein>
    <recommendedName>
        <fullName evidence="7">Protein kinase domain-containing protein</fullName>
    </recommendedName>
</protein>
<dbReference type="Proteomes" id="UP001632038">
    <property type="component" value="Unassembled WGS sequence"/>
</dbReference>
<dbReference type="SMART" id="SM00220">
    <property type="entry name" value="S_TKc"/>
    <property type="match status" value="1"/>
</dbReference>
<keyword evidence="6" id="KW-0472">Membrane</keyword>
<dbReference type="Gene3D" id="1.10.510.10">
    <property type="entry name" value="Transferase(Phosphotransferase) domain 1"/>
    <property type="match status" value="2"/>
</dbReference>
<keyword evidence="9" id="KW-1185">Reference proteome</keyword>
<feature type="domain" description="Protein kinase" evidence="7">
    <location>
        <begin position="70"/>
        <end position="532"/>
    </location>
</feature>
<dbReference type="InterPro" id="IPR044576">
    <property type="entry name" value="At4g25390-like"/>
</dbReference>
<evidence type="ECO:0000256" key="6">
    <source>
        <dbReference type="SAM" id="Phobius"/>
    </source>
</evidence>
<dbReference type="PROSITE" id="PS00107">
    <property type="entry name" value="PROTEIN_KINASE_ATP"/>
    <property type="match status" value="1"/>
</dbReference>
<evidence type="ECO:0000256" key="5">
    <source>
        <dbReference type="PROSITE-ProRule" id="PRU10141"/>
    </source>
</evidence>
<evidence type="ECO:0000313" key="8">
    <source>
        <dbReference type="EMBL" id="KAL3617708.1"/>
    </source>
</evidence>
<keyword evidence="6" id="KW-0812">Transmembrane</keyword>
<reference evidence="9" key="1">
    <citation type="journal article" date="2024" name="IScience">
        <title>Strigolactones Initiate the Formation of Haustorium-like Structures in Castilleja.</title>
        <authorList>
            <person name="Buerger M."/>
            <person name="Peterson D."/>
            <person name="Chory J."/>
        </authorList>
    </citation>
    <scope>NUCLEOTIDE SEQUENCE [LARGE SCALE GENOMIC DNA]</scope>
</reference>
<keyword evidence="6" id="KW-1133">Transmembrane helix</keyword>
<dbReference type="EMBL" id="JAVIJP010000081">
    <property type="protein sequence ID" value="KAL3617708.1"/>
    <property type="molecule type" value="Genomic_DNA"/>
</dbReference>
<dbReference type="Gene3D" id="3.30.200.20">
    <property type="entry name" value="Phosphorylase Kinase, domain 1"/>
    <property type="match status" value="1"/>
</dbReference>
<organism evidence="8 9">
    <name type="scientific">Castilleja foliolosa</name>
    <dbReference type="NCBI Taxonomy" id="1961234"/>
    <lineage>
        <taxon>Eukaryota</taxon>
        <taxon>Viridiplantae</taxon>
        <taxon>Streptophyta</taxon>
        <taxon>Embryophyta</taxon>
        <taxon>Tracheophyta</taxon>
        <taxon>Spermatophyta</taxon>
        <taxon>Magnoliopsida</taxon>
        <taxon>eudicotyledons</taxon>
        <taxon>Gunneridae</taxon>
        <taxon>Pentapetalae</taxon>
        <taxon>asterids</taxon>
        <taxon>lamiids</taxon>
        <taxon>Lamiales</taxon>
        <taxon>Orobanchaceae</taxon>
        <taxon>Pedicularideae</taxon>
        <taxon>Castillejinae</taxon>
        <taxon>Castilleja</taxon>
    </lineage>
</organism>
<keyword evidence="2 5" id="KW-0547">Nucleotide-binding</keyword>
<accession>A0ABD3BJU3</accession>